<dbReference type="EMBL" id="AUZJ01000056">
    <property type="protein sequence ID" value="ERF59851.1"/>
    <property type="molecule type" value="Genomic_DNA"/>
</dbReference>
<proteinExistence type="predicted"/>
<evidence type="ECO:0000313" key="5">
    <source>
        <dbReference type="Proteomes" id="UP000016646"/>
    </source>
</evidence>
<keyword evidence="5" id="KW-1185">Reference proteome</keyword>
<gene>
    <name evidence="3" type="ORF">HMPREF0860_0194</name>
    <name evidence="2" type="ORF">HMPREF1325_0531</name>
</gene>
<dbReference type="PATRIC" id="fig|1125725.3.peg.2212"/>
<evidence type="ECO:0000313" key="4">
    <source>
        <dbReference type="Proteomes" id="UP000016412"/>
    </source>
</evidence>
<feature type="signal peptide" evidence="1">
    <location>
        <begin position="1"/>
        <end position="23"/>
    </location>
</feature>
<keyword evidence="1" id="KW-0732">Signal</keyword>
<dbReference type="Proteomes" id="UP000016646">
    <property type="component" value="Unassembled WGS sequence"/>
</dbReference>
<reference evidence="4 5" key="1">
    <citation type="submission" date="2013-08" db="EMBL/GenBank/DDBJ databases">
        <authorList>
            <person name="Durkin A.S."/>
            <person name="Haft D.R."/>
            <person name="McCorrison J."/>
            <person name="Torralba M."/>
            <person name="Gillis M."/>
            <person name="Haft D.H."/>
            <person name="Methe B."/>
            <person name="Sutton G."/>
            <person name="Nelson K.E."/>
        </authorList>
    </citation>
    <scope>NUCLEOTIDE SEQUENCE [LARGE SCALE GENOMIC DNA]</scope>
    <source>
        <strain evidence="3 5">ATCC 35536</strain>
        <strain evidence="2 4">VPI DR56BR1116</strain>
    </source>
</reference>
<evidence type="ECO:0000256" key="1">
    <source>
        <dbReference type="SAM" id="SignalP"/>
    </source>
</evidence>
<evidence type="ECO:0000313" key="2">
    <source>
        <dbReference type="EMBL" id="ERF59851.1"/>
    </source>
</evidence>
<protein>
    <submittedName>
        <fullName evidence="2">Uncharacterized protein</fullName>
    </submittedName>
</protein>
<comment type="caution">
    <text evidence="2">The sequence shown here is derived from an EMBL/GenBank/DDBJ whole genome shotgun (WGS) entry which is preliminary data.</text>
</comment>
<accession>U1FKG2</accession>
<name>U1FKG2_TRESO</name>
<dbReference type="EMBL" id="AVQI01000080">
    <property type="protein sequence ID" value="ERJ98456.1"/>
    <property type="molecule type" value="Genomic_DNA"/>
</dbReference>
<evidence type="ECO:0000313" key="3">
    <source>
        <dbReference type="EMBL" id="ERJ98456.1"/>
    </source>
</evidence>
<dbReference type="STRING" id="1125725.HMPREF1325_0531"/>
<dbReference type="eggNOG" id="ENOG5031DNE">
    <property type="taxonomic scope" value="Bacteria"/>
</dbReference>
<feature type="chain" id="PRO_5004611899" evidence="1">
    <location>
        <begin position="24"/>
        <end position="148"/>
    </location>
</feature>
<dbReference type="Proteomes" id="UP000016412">
    <property type="component" value="Unassembled WGS sequence"/>
</dbReference>
<organism evidence="2 4">
    <name type="scientific">Treponema socranskii subsp. socranskii VPI DR56BR1116 = ATCC 35536</name>
    <dbReference type="NCBI Taxonomy" id="1125725"/>
    <lineage>
        <taxon>Bacteria</taxon>
        <taxon>Pseudomonadati</taxon>
        <taxon>Spirochaetota</taxon>
        <taxon>Spirochaetia</taxon>
        <taxon>Spirochaetales</taxon>
        <taxon>Treponemataceae</taxon>
        <taxon>Treponema</taxon>
    </lineage>
</organism>
<dbReference type="AlphaFoldDB" id="U1FKG2"/>
<sequence>MGVVMKKIVLCFAALVLCAAALTAQKTTQPKLDESKWSSVTYFTVPLYKVLQTEDAYVVIYAKNKVGAGSTTIPKKWAKGNTENPRKLKFRTVRGTLQPFMTIVKDNGKFLRVILSVPPTKNTDFWGLADPNKVTDTDKDTLEELDLN</sequence>